<keyword evidence="1" id="KW-0175">Coiled coil</keyword>
<evidence type="ECO:0000313" key="4">
    <source>
        <dbReference type="Proteomes" id="UP000319160"/>
    </source>
</evidence>
<feature type="region of interest" description="Disordered" evidence="2">
    <location>
        <begin position="153"/>
        <end position="191"/>
    </location>
</feature>
<feature type="region of interest" description="Disordered" evidence="2">
    <location>
        <begin position="350"/>
        <end position="426"/>
    </location>
</feature>
<sequence>MAYFSSVPTAADLRKALQEGLKKSQVNREEFEEACRKSSLTSGHIAADSDFFVVVDSILQELKDQDELMMKYESNLETNRQELEKLAHDKALIEKAIEDMKSGTAVPDATVSQELCQLTLKVNEILFGDLENIRGISPEVRKALYNRELEHYKSKGSKGGAQSAPGPQGIDLSQSSQQLSSQMAKSSDTTKSELLKVKEDYKLLQTLSAHQKSLIESIRSHKDDQLVQAEEELKTSRQKIQEAAETIKKVQVSKMEAISDIQHRFDLASARADDLDQRLQSKEVELKEERSRANSLSKKAREVEHERDNETSRADKIDRSASGLKKELDAMTVSLSDERALVDSLKRDVRATRTERDNEKSRADDEKSRADNEKSRADDEKSRADKEKSRADDEKFRADKEKSRANKEKSRADDEKSRADDEKSYAENLENDLQKVKSEMLNQSVLIRTQGHELESKSQELGRTRTKYEREMATVSSLAKELNELNVTKEQLGVLRADSAEVTRMRQLFDSLDLKPEDVGPLKKRVSEVENMNRTLVDKLKRLDTAFKKEKAAKEELKQDLSGTSTAHEALTADKNKLALQLKQRTEENRLLDEQNNQLQEQNFQLQEQFEMETKLYNDLDREFQEKMSEKREVRRQLGLKTDECSNLCRQLEATCSEYESKSAAYEALSREIEEKAAAFDELDQEFKNKCSVYDEKSVAYDEIEQQFKDISVAYDELEQQLKDISAAYDELDQKFEDKSTAYDELNGKFKDKSTACDELGRKFEDKSTAHDELNRKFEDKSIAYDELDRKFEDKSTAYDELNRVCDSLKLEINEKTTENGELHQKLEEKSTAYNGLELEIKNKTAAHNELNRKFEETSSANKSLDLETKTKALAHDKLDEEFKAKCAAYDKLNQEFDQKSAAHDRLAEDNATLDRDLKNQSNQCNKLRGDISVLRKLKVDVDSLLLQKQREYEQVEAGKRTLDETLKANSAAYEKLARAKKAADDDLKNQSELIKTLRESESKLEVSNQEFQSRVKSLETESQSAIRSVQDERDEIRKNLVAAQHQLAEGERMAKEAESTRTALEEKIQTLLRREASDMDKILQEKQAKATLWVERERLQERVTELTAQIENAKGENAQLGARTQSLLQECQALQSKQRASETDLELTKADNDSKVDALQKRIIQLEKTVSSKERAIERSEKSLTAAERRASEMKSIFSLYLDGTVGNNPRNSLRDFFGALVGDDLERLVPIQAVSRPFVVLSPRQGQDNQDAAWLRDIRSSSLERMAQLHSSLWACQGVDYPLIVFELLRLLTEDFVESSPPGIYLALPYIARAIRESASRKRAADVWLVVTAYMQIHAMCCSVFGDLEVEDLSPLLERTLGGDNPQPDQIVLAALGEAAEAVQAGTASDNIRHKLRQALGDNVLCVGSKYLATTKEWMHFMIIDVEERKIWRFQKSLAEKSDYTNYPRSVDLTVRSPVAEWPSMTFKNPGFHAEIWWGYWLLNEGETVA</sequence>
<dbReference type="EMBL" id="VFLP01000080">
    <property type="protein sequence ID" value="TRX88790.1"/>
    <property type="molecule type" value="Genomic_DNA"/>
</dbReference>
<feature type="compositionally biased region" description="Basic and acidic residues" evidence="2">
    <location>
        <begin position="299"/>
        <end position="318"/>
    </location>
</feature>
<dbReference type="Proteomes" id="UP000319160">
    <property type="component" value="Unassembled WGS sequence"/>
</dbReference>
<organism evidence="3 4">
    <name type="scientific">Xylaria flabelliformis</name>
    <dbReference type="NCBI Taxonomy" id="2512241"/>
    <lineage>
        <taxon>Eukaryota</taxon>
        <taxon>Fungi</taxon>
        <taxon>Dikarya</taxon>
        <taxon>Ascomycota</taxon>
        <taxon>Pezizomycotina</taxon>
        <taxon>Sordariomycetes</taxon>
        <taxon>Xylariomycetidae</taxon>
        <taxon>Xylariales</taxon>
        <taxon>Xylariaceae</taxon>
        <taxon>Xylaria</taxon>
    </lineage>
</organism>
<protein>
    <submittedName>
        <fullName evidence="3">Uncharacterized protein</fullName>
    </submittedName>
</protein>
<gene>
    <name evidence="3" type="ORF">FHL15_010360</name>
</gene>
<feature type="coiled-coil region" evidence="1">
    <location>
        <begin position="974"/>
        <end position="1131"/>
    </location>
</feature>
<proteinExistence type="predicted"/>
<evidence type="ECO:0000256" key="2">
    <source>
        <dbReference type="SAM" id="MobiDB-lite"/>
    </source>
</evidence>
<keyword evidence="4" id="KW-1185">Reference proteome</keyword>
<comment type="caution">
    <text evidence="3">The sequence shown here is derived from an EMBL/GenBank/DDBJ whole genome shotgun (WGS) entry which is preliminary data.</text>
</comment>
<feature type="coiled-coil region" evidence="1">
    <location>
        <begin position="890"/>
        <end position="931"/>
    </location>
</feature>
<feature type="compositionally biased region" description="Low complexity" evidence="2">
    <location>
        <begin position="172"/>
        <end position="182"/>
    </location>
</feature>
<name>A0A553HLF2_9PEZI</name>
<feature type="coiled-coil region" evidence="1">
    <location>
        <begin position="219"/>
        <end position="246"/>
    </location>
</feature>
<dbReference type="Gene3D" id="1.20.120.330">
    <property type="entry name" value="Nucleotidyltransferases domain 2"/>
    <property type="match status" value="1"/>
</dbReference>
<feature type="compositionally biased region" description="Basic and acidic residues" evidence="2">
    <location>
        <begin position="350"/>
        <end position="425"/>
    </location>
</feature>
<evidence type="ECO:0000313" key="3">
    <source>
        <dbReference type="EMBL" id="TRX88790.1"/>
    </source>
</evidence>
<dbReference type="STRING" id="2512241.A0A553HLF2"/>
<feature type="coiled-coil region" evidence="1">
    <location>
        <begin position="1157"/>
        <end position="1198"/>
    </location>
</feature>
<feature type="region of interest" description="Disordered" evidence="2">
    <location>
        <begin position="285"/>
        <end position="318"/>
    </location>
</feature>
<dbReference type="OrthoDB" id="2365829at2759"/>
<accession>A0A553HLF2</accession>
<feature type="coiled-coil region" evidence="1">
    <location>
        <begin position="540"/>
        <end position="735"/>
    </location>
</feature>
<feature type="coiled-coil region" evidence="1">
    <location>
        <begin position="14"/>
        <end position="89"/>
    </location>
</feature>
<evidence type="ECO:0000256" key="1">
    <source>
        <dbReference type="SAM" id="Coils"/>
    </source>
</evidence>
<feature type="coiled-coil region" evidence="1">
    <location>
        <begin position="771"/>
        <end position="854"/>
    </location>
</feature>
<reference evidence="4" key="1">
    <citation type="submission" date="2019-06" db="EMBL/GenBank/DDBJ databases">
        <title>Draft genome sequence of the griseofulvin-producing fungus Xylaria cubensis strain G536.</title>
        <authorList>
            <person name="Mead M.E."/>
            <person name="Raja H.A."/>
            <person name="Steenwyk J.L."/>
            <person name="Knowles S.L."/>
            <person name="Oberlies N.H."/>
            <person name="Rokas A."/>
        </authorList>
    </citation>
    <scope>NUCLEOTIDE SEQUENCE [LARGE SCALE GENOMIC DNA]</scope>
    <source>
        <strain evidence="4">G536</strain>
    </source>
</reference>